<dbReference type="HOGENOM" id="CLU_1999547_0_0_12"/>
<dbReference type="AlphaFoldDB" id="J9UU44"/>
<dbReference type="EMBL" id="CP003490">
    <property type="protein sequence ID" value="AFR70779.1"/>
    <property type="molecule type" value="Genomic_DNA"/>
</dbReference>
<dbReference type="RefSeq" id="WP_014936050.1">
    <property type="nucleotide sequence ID" value="NC_018607.1"/>
</dbReference>
<accession>J9UU44</accession>
<dbReference type="PATRIC" id="fig|1133568.3.peg.1446"/>
<evidence type="ECO:0008006" key="3">
    <source>
        <dbReference type="Google" id="ProtNLM"/>
    </source>
</evidence>
<sequence length="124" mass="14746">MNISIKLHNKLQQQKEELSDIYKIDVNKDGLKIIYKNNRAIHSKYNIENECKRALDNINKNKNLIIIYGYGLGYILKYLLENINNYFNDEIIKDLKIVIVVEDAAIFKYSYYNIYSTNKENIFL</sequence>
<protein>
    <recommendedName>
        <fullName evidence="3">DUF115 domain-containing protein</fullName>
    </recommendedName>
</protein>
<dbReference type="KEGG" id="bpj:B2904_orf1444"/>
<name>J9UU44_BRAPL</name>
<dbReference type="Proteomes" id="UP000007346">
    <property type="component" value="Chromosome"/>
</dbReference>
<proteinExistence type="predicted"/>
<evidence type="ECO:0000313" key="2">
    <source>
        <dbReference type="Proteomes" id="UP000007346"/>
    </source>
</evidence>
<gene>
    <name evidence="1" type="ORF">B2904_orf1444</name>
</gene>
<organism evidence="1 2">
    <name type="scientific">Brachyspira pilosicoli B2904</name>
    <dbReference type="NCBI Taxonomy" id="1133568"/>
    <lineage>
        <taxon>Bacteria</taxon>
        <taxon>Pseudomonadati</taxon>
        <taxon>Spirochaetota</taxon>
        <taxon>Spirochaetia</taxon>
        <taxon>Brachyspirales</taxon>
        <taxon>Brachyspiraceae</taxon>
        <taxon>Brachyspira</taxon>
    </lineage>
</organism>
<reference evidence="1 2" key="1">
    <citation type="journal article" date="2012" name="BMC Genomics">
        <title>Comparative genomics of Brachyspira pilosicoli strains: genome rearrangements, reductions and correlation of genetic compliment with phenotypic diversity.</title>
        <authorList>
            <person name="Mappley L.J."/>
            <person name="Black M.L."/>
            <person name="Abuoun M."/>
            <person name="Darby A.C."/>
            <person name="Woodward M.J."/>
            <person name="Parkhill J."/>
            <person name="Turner A.K."/>
            <person name="Bellgard M.I."/>
            <person name="La T."/>
            <person name="Phillips N.D."/>
            <person name="La Ragione R.M."/>
            <person name="Hampson D.J."/>
        </authorList>
    </citation>
    <scope>NUCLEOTIDE SEQUENCE [LARGE SCALE GENOMIC DNA]</scope>
    <source>
        <strain evidence="1">B2904</strain>
    </source>
</reference>
<evidence type="ECO:0000313" key="1">
    <source>
        <dbReference type="EMBL" id="AFR70779.1"/>
    </source>
</evidence>